<organism evidence="9 10">
    <name type="scientific">Phytohabitans maris</name>
    <dbReference type="NCBI Taxonomy" id="3071409"/>
    <lineage>
        <taxon>Bacteria</taxon>
        <taxon>Bacillati</taxon>
        <taxon>Actinomycetota</taxon>
        <taxon>Actinomycetes</taxon>
        <taxon>Micromonosporales</taxon>
        <taxon>Micromonosporaceae</taxon>
    </lineage>
</organism>
<keyword evidence="5 7" id="KW-1133">Transmembrane helix</keyword>
<gene>
    <name evidence="9" type="ORF">RB614_32875</name>
</gene>
<keyword evidence="10" id="KW-1185">Reference proteome</keyword>
<evidence type="ECO:0000259" key="8">
    <source>
        <dbReference type="Pfam" id="PF03176"/>
    </source>
</evidence>
<keyword evidence="3" id="KW-1003">Cell membrane</keyword>
<accession>A0ABU0ZQL7</accession>
<proteinExistence type="inferred from homology"/>
<evidence type="ECO:0000313" key="10">
    <source>
        <dbReference type="Proteomes" id="UP001230908"/>
    </source>
</evidence>
<comment type="similarity">
    <text evidence="2">Belongs to the resistance-nodulation-cell division (RND) (TC 2.A.6) family. MmpL subfamily.</text>
</comment>
<keyword evidence="6 7" id="KW-0472">Membrane</keyword>
<evidence type="ECO:0000313" key="9">
    <source>
        <dbReference type="EMBL" id="MDQ7909326.1"/>
    </source>
</evidence>
<sequence length="133" mass="14431">MRAARDAAAVRRVPSVFAARETLRARDSRATRGVVAVRGVPWVLAARETLRARDSCAARGVVVARREAVVLSPDRMLQQFGLGLAVAVLLDAVVIRCLVLPAVMHLLGARAWWLPGPIARVLPRLAIERPATE</sequence>
<dbReference type="RefSeq" id="WP_308716581.1">
    <property type="nucleotide sequence ID" value="NZ_JAVHUY010000040.1"/>
</dbReference>
<evidence type="ECO:0000256" key="4">
    <source>
        <dbReference type="ARBA" id="ARBA00022692"/>
    </source>
</evidence>
<keyword evidence="4 7" id="KW-0812">Transmembrane</keyword>
<name>A0ABU0ZQL7_9ACTN</name>
<dbReference type="InterPro" id="IPR050545">
    <property type="entry name" value="Mycobact_MmpL"/>
</dbReference>
<feature type="transmembrane region" description="Helical" evidence="7">
    <location>
        <begin position="82"/>
        <end position="107"/>
    </location>
</feature>
<dbReference type="EMBL" id="JAVHUY010000040">
    <property type="protein sequence ID" value="MDQ7909326.1"/>
    <property type="molecule type" value="Genomic_DNA"/>
</dbReference>
<evidence type="ECO:0000256" key="7">
    <source>
        <dbReference type="SAM" id="Phobius"/>
    </source>
</evidence>
<evidence type="ECO:0000256" key="3">
    <source>
        <dbReference type="ARBA" id="ARBA00022475"/>
    </source>
</evidence>
<evidence type="ECO:0000256" key="2">
    <source>
        <dbReference type="ARBA" id="ARBA00010157"/>
    </source>
</evidence>
<dbReference type="InterPro" id="IPR004869">
    <property type="entry name" value="MMPL_dom"/>
</dbReference>
<comment type="subcellular location">
    <subcellularLocation>
        <location evidence="1">Cell membrane</location>
        <topology evidence="1">Multi-pass membrane protein</topology>
    </subcellularLocation>
</comment>
<dbReference type="PANTHER" id="PTHR33406:SF11">
    <property type="entry name" value="MEMBRANE PROTEIN SCO6666-RELATED"/>
    <property type="match status" value="1"/>
</dbReference>
<feature type="domain" description="Membrane transport protein MMPL" evidence="8">
    <location>
        <begin position="68"/>
        <end position="113"/>
    </location>
</feature>
<evidence type="ECO:0000256" key="6">
    <source>
        <dbReference type="ARBA" id="ARBA00023136"/>
    </source>
</evidence>
<dbReference type="Pfam" id="PF03176">
    <property type="entry name" value="MMPL"/>
    <property type="match status" value="1"/>
</dbReference>
<evidence type="ECO:0000256" key="5">
    <source>
        <dbReference type="ARBA" id="ARBA00022989"/>
    </source>
</evidence>
<evidence type="ECO:0000256" key="1">
    <source>
        <dbReference type="ARBA" id="ARBA00004651"/>
    </source>
</evidence>
<comment type="caution">
    <text evidence="9">The sequence shown here is derived from an EMBL/GenBank/DDBJ whole genome shotgun (WGS) entry which is preliminary data.</text>
</comment>
<dbReference type="Proteomes" id="UP001230908">
    <property type="component" value="Unassembled WGS sequence"/>
</dbReference>
<dbReference type="PANTHER" id="PTHR33406">
    <property type="entry name" value="MEMBRANE PROTEIN MJ1562-RELATED"/>
    <property type="match status" value="1"/>
</dbReference>
<protein>
    <submittedName>
        <fullName evidence="9">MMPL family transporter</fullName>
    </submittedName>
</protein>
<reference evidence="9 10" key="1">
    <citation type="submission" date="2023-08" db="EMBL/GenBank/DDBJ databases">
        <title>Phytohabitans sansha sp. nov., isolated from marine sediment.</title>
        <authorList>
            <person name="Zhao Y."/>
            <person name="Yi K."/>
        </authorList>
    </citation>
    <scope>NUCLEOTIDE SEQUENCE [LARGE SCALE GENOMIC DNA]</scope>
    <source>
        <strain evidence="9 10">ZYX-F-186</strain>
    </source>
</reference>